<dbReference type="PANTHER" id="PTHR47683:SF2">
    <property type="entry name" value="RNA-BINDING S4 DOMAIN-CONTAINING PROTEIN"/>
    <property type="match status" value="1"/>
</dbReference>
<evidence type="ECO:0000256" key="3">
    <source>
        <dbReference type="PROSITE-ProRule" id="PRU00182"/>
    </source>
</evidence>
<feature type="domain" description="RNA-binding S4" evidence="5">
    <location>
        <begin position="5"/>
        <end position="70"/>
    </location>
</feature>
<dbReference type="CDD" id="cd00165">
    <property type="entry name" value="S4"/>
    <property type="match status" value="1"/>
</dbReference>
<sequence length="244" mass="27653">MENKIRLNKYLSESGVCSRREADRLIQEGQVLVNGQPAALGQQIEAGDTVICRGRQVVSEEKPVLLAFNKPRGVVCTAQKREKNNVVDYVNYKSRVYPVGRLDKESQGLLLLTNRGELVNKIMRAGNRHEKEYWVSVDKPVTREFLEGLAAGVYLKELQVKTRPCRVKQAGPSSFTLVLTQGLNRQIRRMCQAYGYQVRRLTRTRILNIRLGDLPEGQYREVTGEELKKLEALVADSPSAPRRS</sequence>
<dbReference type="InterPro" id="IPR018496">
    <property type="entry name" value="PsdUridine_synth_RsuA/RluB_CS"/>
</dbReference>
<dbReference type="GO" id="GO:0120159">
    <property type="term" value="F:rRNA pseudouridine synthase activity"/>
    <property type="evidence" value="ECO:0007669"/>
    <property type="project" value="UniProtKB-ARBA"/>
</dbReference>
<keyword evidence="2 4" id="KW-0413">Isomerase</keyword>
<dbReference type="PROSITE" id="PS01149">
    <property type="entry name" value="PSI_RSU"/>
    <property type="match status" value="1"/>
</dbReference>
<dbReference type="PROSITE" id="PS50889">
    <property type="entry name" value="S4"/>
    <property type="match status" value="1"/>
</dbReference>
<dbReference type="SMART" id="SM00363">
    <property type="entry name" value="S4"/>
    <property type="match status" value="1"/>
</dbReference>
<accession>A0A9D1ELS1</accession>
<dbReference type="AlphaFoldDB" id="A0A9D1ELS1"/>
<dbReference type="EC" id="5.4.99.-" evidence="4"/>
<dbReference type="SUPFAM" id="SSF55120">
    <property type="entry name" value="Pseudouridine synthase"/>
    <property type="match status" value="1"/>
</dbReference>
<dbReference type="GO" id="GO:0003723">
    <property type="term" value="F:RNA binding"/>
    <property type="evidence" value="ECO:0007669"/>
    <property type="project" value="UniProtKB-KW"/>
</dbReference>
<evidence type="ECO:0000256" key="2">
    <source>
        <dbReference type="ARBA" id="ARBA00023235"/>
    </source>
</evidence>
<dbReference type="Gene3D" id="3.10.290.10">
    <property type="entry name" value="RNA-binding S4 domain"/>
    <property type="match status" value="1"/>
</dbReference>
<dbReference type="InterPro" id="IPR036986">
    <property type="entry name" value="S4_RNA-bd_sf"/>
</dbReference>
<dbReference type="FunFam" id="3.30.70.1560:FF:000002">
    <property type="entry name" value="Pseudouridine synthase"/>
    <property type="match status" value="1"/>
</dbReference>
<protein>
    <recommendedName>
        <fullName evidence="4">Pseudouridine synthase</fullName>
        <ecNumber evidence="4">5.4.99.-</ecNumber>
    </recommendedName>
</protein>
<dbReference type="Pfam" id="PF01479">
    <property type="entry name" value="S4"/>
    <property type="match status" value="1"/>
</dbReference>
<reference evidence="6" key="2">
    <citation type="journal article" date="2021" name="PeerJ">
        <title>Extensive microbial diversity within the chicken gut microbiome revealed by metagenomics and culture.</title>
        <authorList>
            <person name="Gilroy R."/>
            <person name="Ravi A."/>
            <person name="Getino M."/>
            <person name="Pursley I."/>
            <person name="Horton D.L."/>
            <person name="Alikhan N.F."/>
            <person name="Baker D."/>
            <person name="Gharbi K."/>
            <person name="Hall N."/>
            <person name="Watson M."/>
            <person name="Adriaenssens E.M."/>
            <person name="Foster-Nyarko E."/>
            <person name="Jarju S."/>
            <person name="Secka A."/>
            <person name="Antonio M."/>
            <person name="Oren A."/>
            <person name="Chaudhuri R.R."/>
            <person name="La Ragione R."/>
            <person name="Hildebrand F."/>
            <person name="Pallen M.J."/>
        </authorList>
    </citation>
    <scope>NUCLEOTIDE SEQUENCE</scope>
    <source>
        <strain evidence="6">ChiSxjej1B13-7041</strain>
    </source>
</reference>
<organism evidence="6 7">
    <name type="scientific">Candidatus Egerieimonas intestinavium</name>
    <dbReference type="NCBI Taxonomy" id="2840777"/>
    <lineage>
        <taxon>Bacteria</taxon>
        <taxon>Bacillati</taxon>
        <taxon>Bacillota</taxon>
        <taxon>Clostridia</taxon>
        <taxon>Lachnospirales</taxon>
        <taxon>Lachnospiraceae</taxon>
        <taxon>Lachnospiraceae incertae sedis</taxon>
        <taxon>Candidatus Egerieimonas</taxon>
    </lineage>
</organism>
<evidence type="ECO:0000259" key="5">
    <source>
        <dbReference type="SMART" id="SM00363"/>
    </source>
</evidence>
<proteinExistence type="inferred from homology"/>
<evidence type="ECO:0000256" key="1">
    <source>
        <dbReference type="ARBA" id="ARBA00008348"/>
    </source>
</evidence>
<dbReference type="FunFam" id="3.10.290.10:FF:000003">
    <property type="entry name" value="Pseudouridine synthase"/>
    <property type="match status" value="1"/>
</dbReference>
<dbReference type="InterPro" id="IPR000748">
    <property type="entry name" value="PsdUridine_synth_RsuA/RluB/E/F"/>
</dbReference>
<gene>
    <name evidence="6" type="ORF">IAB98_12740</name>
</gene>
<evidence type="ECO:0000256" key="4">
    <source>
        <dbReference type="RuleBase" id="RU003887"/>
    </source>
</evidence>
<dbReference type="InterPro" id="IPR020094">
    <property type="entry name" value="TruA/RsuA/RluB/E/F_N"/>
</dbReference>
<dbReference type="Gene3D" id="3.30.70.1560">
    <property type="entry name" value="Alpha-L RNA-binding motif"/>
    <property type="match status" value="1"/>
</dbReference>
<evidence type="ECO:0000313" key="7">
    <source>
        <dbReference type="Proteomes" id="UP000886841"/>
    </source>
</evidence>
<dbReference type="InterPro" id="IPR020103">
    <property type="entry name" value="PsdUridine_synth_cat_dom_sf"/>
</dbReference>
<dbReference type="InterPro" id="IPR050343">
    <property type="entry name" value="RsuA_PseudoU_synthase"/>
</dbReference>
<comment type="similarity">
    <text evidence="1 4">Belongs to the pseudouridine synthase RsuA family.</text>
</comment>
<dbReference type="Proteomes" id="UP000886841">
    <property type="component" value="Unassembled WGS sequence"/>
</dbReference>
<name>A0A9D1ELS1_9FIRM</name>
<dbReference type="GO" id="GO:0000455">
    <property type="term" value="P:enzyme-directed rRNA pseudouridine synthesis"/>
    <property type="evidence" value="ECO:0007669"/>
    <property type="project" value="UniProtKB-ARBA"/>
</dbReference>
<reference evidence="6" key="1">
    <citation type="submission" date="2020-10" db="EMBL/GenBank/DDBJ databases">
        <authorList>
            <person name="Gilroy R."/>
        </authorList>
    </citation>
    <scope>NUCLEOTIDE SEQUENCE</scope>
    <source>
        <strain evidence="6">ChiSxjej1B13-7041</strain>
    </source>
</reference>
<dbReference type="Pfam" id="PF00849">
    <property type="entry name" value="PseudoU_synth_2"/>
    <property type="match status" value="1"/>
</dbReference>
<dbReference type="EMBL" id="DVHU01000113">
    <property type="protein sequence ID" value="HIR94275.1"/>
    <property type="molecule type" value="Genomic_DNA"/>
</dbReference>
<evidence type="ECO:0000313" key="6">
    <source>
        <dbReference type="EMBL" id="HIR94275.1"/>
    </source>
</evidence>
<dbReference type="Gene3D" id="3.30.70.580">
    <property type="entry name" value="Pseudouridine synthase I, catalytic domain, N-terminal subdomain"/>
    <property type="match status" value="1"/>
</dbReference>
<dbReference type="PANTHER" id="PTHR47683">
    <property type="entry name" value="PSEUDOURIDINE SYNTHASE FAMILY PROTEIN-RELATED"/>
    <property type="match status" value="1"/>
</dbReference>
<keyword evidence="3" id="KW-0694">RNA-binding</keyword>
<comment type="caution">
    <text evidence="6">The sequence shown here is derived from an EMBL/GenBank/DDBJ whole genome shotgun (WGS) entry which is preliminary data.</text>
</comment>
<dbReference type="NCBIfam" id="TIGR00093">
    <property type="entry name" value="pseudouridine synthase"/>
    <property type="match status" value="1"/>
</dbReference>
<dbReference type="InterPro" id="IPR006145">
    <property type="entry name" value="PsdUridine_synth_RsuA/RluA"/>
</dbReference>
<dbReference type="InterPro" id="IPR002942">
    <property type="entry name" value="S4_RNA-bd"/>
</dbReference>
<dbReference type="InterPro" id="IPR042092">
    <property type="entry name" value="PsdUridine_s_RsuA/RluB/E/F_cat"/>
</dbReference>
<dbReference type="SUPFAM" id="SSF55174">
    <property type="entry name" value="Alpha-L RNA-binding motif"/>
    <property type="match status" value="1"/>
</dbReference>